<feature type="region of interest" description="Disordered" evidence="1">
    <location>
        <begin position="426"/>
        <end position="928"/>
    </location>
</feature>
<dbReference type="Proteomes" id="UP000265515">
    <property type="component" value="Unassembled WGS sequence"/>
</dbReference>
<feature type="compositionally biased region" description="Basic and acidic residues" evidence="1">
    <location>
        <begin position="733"/>
        <end position="750"/>
    </location>
</feature>
<name>A0A388KFA7_CHABU</name>
<gene>
    <name evidence="3" type="ORF">CBR_g3287</name>
</gene>
<feature type="compositionally biased region" description="Basic and acidic residues" evidence="1">
    <location>
        <begin position="872"/>
        <end position="900"/>
    </location>
</feature>
<protein>
    <submittedName>
        <fullName evidence="3">Uncharacterized protein</fullName>
    </submittedName>
</protein>
<evidence type="ECO:0000313" key="4">
    <source>
        <dbReference type="Proteomes" id="UP000265515"/>
    </source>
</evidence>
<keyword evidence="4" id="KW-1185">Reference proteome</keyword>
<feature type="compositionally biased region" description="Basic residues" evidence="1">
    <location>
        <begin position="271"/>
        <end position="282"/>
    </location>
</feature>
<dbReference type="EMBL" id="BFEA01000104">
    <property type="protein sequence ID" value="GBG68745.1"/>
    <property type="molecule type" value="Genomic_DNA"/>
</dbReference>
<feature type="compositionally biased region" description="Polar residues" evidence="1">
    <location>
        <begin position="603"/>
        <end position="625"/>
    </location>
</feature>
<proteinExistence type="predicted"/>
<feature type="compositionally biased region" description="Basic and acidic residues" evidence="1">
    <location>
        <begin position="652"/>
        <end position="684"/>
    </location>
</feature>
<dbReference type="Gramene" id="GBG68745">
    <property type="protein sequence ID" value="GBG68745"/>
    <property type="gene ID" value="CBR_g3287"/>
</dbReference>
<reference evidence="3 4" key="1">
    <citation type="journal article" date="2018" name="Cell">
        <title>The Chara Genome: Secondary Complexity and Implications for Plant Terrestrialization.</title>
        <authorList>
            <person name="Nishiyama T."/>
            <person name="Sakayama H."/>
            <person name="Vries J.D."/>
            <person name="Buschmann H."/>
            <person name="Saint-Marcoux D."/>
            <person name="Ullrich K.K."/>
            <person name="Haas F.B."/>
            <person name="Vanderstraeten L."/>
            <person name="Becker D."/>
            <person name="Lang D."/>
            <person name="Vosolsobe S."/>
            <person name="Rombauts S."/>
            <person name="Wilhelmsson P.K.I."/>
            <person name="Janitza P."/>
            <person name="Kern R."/>
            <person name="Heyl A."/>
            <person name="Rumpler F."/>
            <person name="Villalobos L.I.A.C."/>
            <person name="Clay J.M."/>
            <person name="Skokan R."/>
            <person name="Toyoda A."/>
            <person name="Suzuki Y."/>
            <person name="Kagoshima H."/>
            <person name="Schijlen E."/>
            <person name="Tajeshwar N."/>
            <person name="Catarino B."/>
            <person name="Hetherington A.J."/>
            <person name="Saltykova A."/>
            <person name="Bonnot C."/>
            <person name="Breuninger H."/>
            <person name="Symeonidi A."/>
            <person name="Radhakrishnan G.V."/>
            <person name="Van Nieuwerburgh F."/>
            <person name="Deforce D."/>
            <person name="Chang C."/>
            <person name="Karol K.G."/>
            <person name="Hedrich R."/>
            <person name="Ulvskov P."/>
            <person name="Glockner G."/>
            <person name="Delwiche C.F."/>
            <person name="Petrasek J."/>
            <person name="Van de Peer Y."/>
            <person name="Friml J."/>
            <person name="Beilby M."/>
            <person name="Dolan L."/>
            <person name="Kohara Y."/>
            <person name="Sugano S."/>
            <person name="Fujiyama A."/>
            <person name="Delaux P.-M."/>
            <person name="Quint M."/>
            <person name="TheiBen G."/>
            <person name="Hagemann M."/>
            <person name="Harholt J."/>
            <person name="Dunand C."/>
            <person name="Zachgo S."/>
            <person name="Langdale J."/>
            <person name="Maumus F."/>
            <person name="Straeten D.V.D."/>
            <person name="Gould S.B."/>
            <person name="Rensing S.A."/>
        </authorList>
    </citation>
    <scope>NUCLEOTIDE SEQUENCE [LARGE SCALE GENOMIC DNA]</scope>
    <source>
        <strain evidence="3 4">S276</strain>
    </source>
</reference>
<sequence>MAYPVSVQDTAVPICEPPTFLVTWRSSTYCMNCSGEDQIARRYVEDDLEYTLCEGVDCKEKYGMNRSLYDSSEKRCVFDKALCRSFEESPDECLPPPRGTFENGTINCNHGVPIRNGRLCKCDEGWDNSPDEWGELGSWCTLDLYNHRAEQVLYPPSPPQFEYALPPGSQSRARPELILWVAILAPCAIVLCGCLGCCLCCACFFRKIFRGADKKNKEGGEEEEDSNEIGKKGGGAGKKVGQEARSGGKQTEGGKAGGVGGGGRGGGGEGRKKKGGTRKSRAKGSAQEELLRSLTLRRATEKINLGFSYNHGFNMMTSGQPSRLSRGTMSGVNGMEQQQQQLLTSPGGSYGLTPDPYSSLSWYSNPQFDVAQDDPYMQQKLWEQAFTFSGQDPFLCYDNRTNILLGLNEMPWSVDESPPPAFPLHRFSSYPIQRPTGQGVDGVGPQPWHGGSTNGSPEPVTTPEQEVGGDPSQGSLAGPLPGRTGQVGVEMVAEQKDHPHSPEKDSFLVSGSAQPEPQATFSRQPQSELYPAATTPGYVPQTLSTVAKVSAAPSASSHSPVRSQTPVPSSLHTQNPPSLKTPRNMHPIPSSSSSALSSSGSSLTMPIQSQTQGRVMPATQGSMGVSSGGDGHKGGGLGVGGERGGGIHAFSRGHERLKGKEPDWADHDTPPSRRLWEDSPKYSQEKQSPQKKHHRHGNVDAAGMPHEDHKGGAESGAHHNSRSREGPTPLQLQDKREGTTHKSPRKEVREGGPGYGPQHHPTAREKPTESDAHHNSRSREGPTPLQQQDKREGTTHKSPRKEVREGGPGYGPQKRPSAREKPTLRPQQNLKEGSNRKRYEEDRKGPASGPHPHQDSADKVRERPAVRRPHHEHREGAESSTRQHDSREETPSPRTPETRHNAKVGSPPRDAAHRLKEVSKGRSGTNRQ</sequence>
<accession>A0A388KFA7</accession>
<feature type="compositionally biased region" description="Gly residues" evidence="1">
    <location>
        <begin position="250"/>
        <end position="268"/>
    </location>
</feature>
<evidence type="ECO:0000256" key="1">
    <source>
        <dbReference type="SAM" id="MobiDB-lite"/>
    </source>
</evidence>
<feature type="compositionally biased region" description="Basic and acidic residues" evidence="1">
    <location>
        <begin position="788"/>
        <end position="805"/>
    </location>
</feature>
<feature type="transmembrane region" description="Helical" evidence="2">
    <location>
        <begin position="177"/>
        <end position="205"/>
    </location>
</feature>
<organism evidence="3 4">
    <name type="scientific">Chara braunii</name>
    <name type="common">Braun's stonewort</name>
    <dbReference type="NCBI Taxonomy" id="69332"/>
    <lineage>
        <taxon>Eukaryota</taxon>
        <taxon>Viridiplantae</taxon>
        <taxon>Streptophyta</taxon>
        <taxon>Charophyceae</taxon>
        <taxon>Charales</taxon>
        <taxon>Characeae</taxon>
        <taxon>Chara</taxon>
    </lineage>
</organism>
<feature type="compositionally biased region" description="Low complexity" evidence="1">
    <location>
        <begin position="590"/>
        <end position="602"/>
    </location>
</feature>
<feature type="region of interest" description="Disordered" evidence="1">
    <location>
        <begin position="215"/>
        <end position="288"/>
    </location>
</feature>
<feature type="compositionally biased region" description="Basic and acidic residues" evidence="1">
    <location>
        <begin position="852"/>
        <end position="865"/>
    </location>
</feature>
<feature type="compositionally biased region" description="Polar residues" evidence="1">
    <location>
        <begin position="564"/>
        <end position="578"/>
    </location>
</feature>
<comment type="caution">
    <text evidence="3">The sequence shown here is derived from an EMBL/GenBank/DDBJ whole genome shotgun (WGS) entry which is preliminary data.</text>
</comment>
<feature type="compositionally biased region" description="Low complexity" evidence="1">
    <location>
        <begin position="544"/>
        <end position="563"/>
    </location>
</feature>
<evidence type="ECO:0000313" key="3">
    <source>
        <dbReference type="EMBL" id="GBG68745.1"/>
    </source>
</evidence>
<evidence type="ECO:0000256" key="2">
    <source>
        <dbReference type="SAM" id="Phobius"/>
    </source>
</evidence>
<feature type="compositionally biased region" description="Basic and acidic residues" evidence="1">
    <location>
        <begin position="833"/>
        <end position="845"/>
    </location>
</feature>
<keyword evidence="2" id="KW-0472">Membrane</keyword>
<feature type="compositionally biased region" description="Basic and acidic residues" evidence="1">
    <location>
        <begin position="910"/>
        <end position="920"/>
    </location>
</feature>
<keyword evidence="2" id="KW-1133">Transmembrane helix</keyword>
<feature type="compositionally biased region" description="Basic and acidic residues" evidence="1">
    <location>
        <begin position="762"/>
        <end position="780"/>
    </location>
</feature>
<feature type="compositionally biased region" description="Gly residues" evidence="1">
    <location>
        <begin position="626"/>
        <end position="647"/>
    </location>
</feature>
<feature type="compositionally biased region" description="Basic and acidic residues" evidence="1">
    <location>
        <begin position="493"/>
        <end position="506"/>
    </location>
</feature>
<keyword evidence="2" id="KW-0812">Transmembrane</keyword>
<dbReference type="AlphaFoldDB" id="A0A388KFA7"/>
<feature type="compositionally biased region" description="Polar residues" evidence="1">
    <location>
        <begin position="509"/>
        <end position="527"/>
    </location>
</feature>